<gene>
    <name evidence="1" type="ORF">EAE98_009549</name>
</gene>
<proteinExistence type="predicted"/>
<evidence type="ECO:0000313" key="1">
    <source>
        <dbReference type="EMBL" id="KAF7918771.1"/>
    </source>
</evidence>
<protein>
    <recommendedName>
        <fullName evidence="3">Suppressor of anucleate metulae protein B</fullName>
    </recommendedName>
</protein>
<dbReference type="InterPro" id="IPR027796">
    <property type="entry name" value="OTT_1508_deam-like"/>
</dbReference>
<sequence length="892" mass="101365">MTQDFNWNLLGLNKREFTAYANLLALRNDGQVEPVSLGTELSDKNESTTDSDAISVDTSYRDQISDSAYNQLKTKFLDCLAELTANRKGGKYVACSSMMEGEENVTLWITRNGGFQIVDNIFFEKLSKRLSGLFHGKDLPNRIVEEVFWNEMLAYYEDRLEETYIPNLRLSLKSCNTTLNDDNNDKLATARNELLVLQNQTFARLEAGQRLIDRHGTLVTKAYELRKSKVVEELLQTSPKSTKRTGGLWNDICFLGRLRVILEKFKEVSLKLPSFSNVTIIPVTGDRIPQKALKDALKLRDTLNLLDLPTDTLTVETVIGPSWTVAKAEREYGKLQKQALNIHAEIQMILFLSKNERLLDQSFAYFGCSKYSCFMCSRFLKAYGKIGTRGCHGRLFKPWTVPEVTGLASSQADKVAKSLVQVQKDIEKELKSDFHKAVRLEKTSVVGGSSIFSDHKAENSGKHLVIERRKKKMEQERVAGLFNRLSVGKSDTASPKPTWGNLSDGTLVESEELGECNTCDIATSRLCSICNIDFYCSESCKTRTHGSHVFTNISEDTIPDEEEVLEDFGFNHLSSFADRSNLLGLYKGLWLGGVPVEDIHRWQVESTLIANIKKHFYQISEANRGGYFPWFLDNLHILKKPLSQEESTQNLLATFYDQARVYLDKEDQHKQPSQLEPEAKMQCYELLAMALHMMLPNPIQTNWYNFGFCTCNGEREESALGVLYARLLLGNELLGGLRGNTQHLFYGPAPPTATFAEFWHAYESGTLIELIDSKGLTKMRSEFKFLERFLSGSPSGPQPSVWSLKQCVAINNLAEFPPNATIQVDYGFMNCQTFEEICILLEIYKRLLREVNPLELHEACLAGKLFEFAESYHDMDEGHRMMMRNPYPLRRK</sequence>
<keyword evidence="2" id="KW-1185">Reference proteome</keyword>
<dbReference type="RefSeq" id="XP_038806363.1">
    <property type="nucleotide sequence ID" value="XM_038957170.1"/>
</dbReference>
<reference evidence="1 2" key="1">
    <citation type="journal article" date="2020" name="Genome Biol. Evol.">
        <title>Comparative genomics of Sclerotiniaceae.</title>
        <authorList>
            <person name="Valero Jimenez C.A."/>
            <person name="Steentjes M."/>
            <person name="Scholten O.E."/>
            <person name="Van Kan J.A.L."/>
        </authorList>
    </citation>
    <scope>NUCLEOTIDE SEQUENCE [LARGE SCALE GENOMIC DNA]</scope>
    <source>
        <strain evidence="1 2">B1</strain>
    </source>
</reference>
<organism evidence="1 2">
    <name type="scientific">Botrytis deweyae</name>
    <dbReference type="NCBI Taxonomy" id="2478750"/>
    <lineage>
        <taxon>Eukaryota</taxon>
        <taxon>Fungi</taxon>
        <taxon>Dikarya</taxon>
        <taxon>Ascomycota</taxon>
        <taxon>Pezizomycotina</taxon>
        <taxon>Leotiomycetes</taxon>
        <taxon>Helotiales</taxon>
        <taxon>Sclerotiniaceae</taxon>
        <taxon>Botrytis</taxon>
    </lineage>
</organism>
<dbReference type="Pfam" id="PF14441">
    <property type="entry name" value="OTT_1508_deam"/>
    <property type="match status" value="1"/>
</dbReference>
<dbReference type="Proteomes" id="UP000783213">
    <property type="component" value="Unassembled WGS sequence"/>
</dbReference>
<dbReference type="EMBL" id="RCSX01000029">
    <property type="protein sequence ID" value="KAF7918771.1"/>
    <property type="molecule type" value="Genomic_DNA"/>
</dbReference>
<dbReference type="SUPFAM" id="SSF144232">
    <property type="entry name" value="HIT/MYND zinc finger-like"/>
    <property type="match status" value="1"/>
</dbReference>
<comment type="caution">
    <text evidence="1">The sequence shown here is derived from an EMBL/GenBank/DDBJ whole genome shotgun (WGS) entry which is preliminary data.</text>
</comment>
<evidence type="ECO:0000313" key="2">
    <source>
        <dbReference type="Proteomes" id="UP000783213"/>
    </source>
</evidence>
<evidence type="ECO:0008006" key="3">
    <source>
        <dbReference type="Google" id="ProtNLM"/>
    </source>
</evidence>
<name>A0ABQ7IBA4_9HELO</name>
<accession>A0ABQ7IBA4</accession>
<dbReference type="GeneID" id="62236320"/>